<reference evidence="2 3" key="1">
    <citation type="submission" date="2024-02" db="EMBL/GenBank/DDBJ databases">
        <authorList>
            <person name="Chen Y."/>
            <person name="Shah S."/>
            <person name="Dougan E. K."/>
            <person name="Thang M."/>
            <person name="Chan C."/>
        </authorList>
    </citation>
    <scope>NUCLEOTIDE SEQUENCE [LARGE SCALE GENOMIC DNA]</scope>
</reference>
<evidence type="ECO:0000313" key="2">
    <source>
        <dbReference type="EMBL" id="CAK9075345.1"/>
    </source>
</evidence>
<name>A0ABP0PH27_9DINO</name>
<proteinExistence type="predicted"/>
<comment type="caution">
    <text evidence="2">The sequence shown here is derived from an EMBL/GenBank/DDBJ whole genome shotgun (WGS) entry which is preliminary data.</text>
</comment>
<feature type="region of interest" description="Disordered" evidence="1">
    <location>
        <begin position="223"/>
        <end position="251"/>
    </location>
</feature>
<gene>
    <name evidence="2" type="ORF">SCF082_LOCUS36528</name>
</gene>
<dbReference type="Proteomes" id="UP001642464">
    <property type="component" value="Unassembled WGS sequence"/>
</dbReference>
<accession>A0ABP0PH27</accession>
<evidence type="ECO:0000313" key="3">
    <source>
        <dbReference type="Proteomes" id="UP001642464"/>
    </source>
</evidence>
<feature type="region of interest" description="Disordered" evidence="1">
    <location>
        <begin position="277"/>
        <end position="302"/>
    </location>
</feature>
<protein>
    <submittedName>
        <fullName evidence="2">Uncharacterized protein</fullName>
    </submittedName>
</protein>
<feature type="compositionally biased region" description="Low complexity" evidence="1">
    <location>
        <begin position="227"/>
        <end position="238"/>
    </location>
</feature>
<organism evidence="2 3">
    <name type="scientific">Durusdinium trenchii</name>
    <dbReference type="NCBI Taxonomy" id="1381693"/>
    <lineage>
        <taxon>Eukaryota</taxon>
        <taxon>Sar</taxon>
        <taxon>Alveolata</taxon>
        <taxon>Dinophyceae</taxon>
        <taxon>Suessiales</taxon>
        <taxon>Symbiodiniaceae</taxon>
        <taxon>Durusdinium</taxon>
    </lineage>
</organism>
<sequence length="302" mass="32141">MAESLTRPGAFNWSMVPQSQVIDTSVAGVSTTACSAQYDRVITVATLQAARLARHGSLCAASGYDVKDNMIDDTRESIALGMPCLIAGIGELAAYLGLNESGQHQAKVLHTQEVVSCSWDRVLPLPTRSARPGDWALVVDVGEGHLTGRLGLCLEALEETSVLDPVMVTFPADSLEVPPEIQVLPRAKLVALPSRPQEILTPREAELTHTSLSVPVLHKADPELVGSDSESSASCTCSSEEEEVPQKRLRRDSGCVGLGDINTQTETMADIKAKAETSARQVNAEAMPEQGSTRMLDSGPPS</sequence>
<dbReference type="PROSITE" id="PS51257">
    <property type="entry name" value="PROKAR_LIPOPROTEIN"/>
    <property type="match status" value="1"/>
</dbReference>
<keyword evidence="3" id="KW-1185">Reference proteome</keyword>
<evidence type="ECO:0000256" key="1">
    <source>
        <dbReference type="SAM" id="MobiDB-lite"/>
    </source>
</evidence>
<dbReference type="EMBL" id="CAXAMM010036113">
    <property type="protein sequence ID" value="CAK9075345.1"/>
    <property type="molecule type" value="Genomic_DNA"/>
</dbReference>